<feature type="transmembrane region" description="Helical" evidence="7">
    <location>
        <begin position="99"/>
        <end position="121"/>
    </location>
</feature>
<dbReference type="PANTHER" id="PTHR30193">
    <property type="entry name" value="ABC TRANSPORTER PERMEASE PROTEIN"/>
    <property type="match status" value="1"/>
</dbReference>
<keyword evidence="2 7" id="KW-0813">Transport</keyword>
<dbReference type="PROSITE" id="PS50928">
    <property type="entry name" value="ABC_TM1"/>
    <property type="match status" value="1"/>
</dbReference>
<proteinExistence type="inferred from homology"/>
<dbReference type="EMBL" id="WHPC01000031">
    <property type="protein sequence ID" value="MPV37300.1"/>
    <property type="molecule type" value="Genomic_DNA"/>
</dbReference>
<feature type="domain" description="ABC transmembrane type-1" evidence="9">
    <location>
        <begin position="95"/>
        <end position="344"/>
    </location>
</feature>
<feature type="region of interest" description="Disordered" evidence="8">
    <location>
        <begin position="358"/>
        <end position="399"/>
    </location>
</feature>
<comment type="similarity">
    <text evidence="7">Belongs to the binding-protein-dependent transport system permease family.</text>
</comment>
<dbReference type="PANTHER" id="PTHR30193:SF37">
    <property type="entry name" value="INNER MEMBRANE ABC TRANSPORTER PERMEASE PROTEIN YCJO"/>
    <property type="match status" value="1"/>
</dbReference>
<dbReference type="GO" id="GO:0005886">
    <property type="term" value="C:plasma membrane"/>
    <property type="evidence" value="ECO:0007669"/>
    <property type="project" value="UniProtKB-SubCell"/>
</dbReference>
<feature type="transmembrane region" description="Helical" evidence="7">
    <location>
        <begin position="327"/>
        <end position="348"/>
    </location>
</feature>
<feature type="transmembrane region" description="Helical" evidence="7">
    <location>
        <begin position="26"/>
        <end position="53"/>
    </location>
</feature>
<dbReference type="CDD" id="cd06261">
    <property type="entry name" value="TM_PBP2"/>
    <property type="match status" value="1"/>
</dbReference>
<gene>
    <name evidence="10" type="ORF">GB881_09595</name>
</gene>
<evidence type="ECO:0000256" key="5">
    <source>
        <dbReference type="ARBA" id="ARBA00022989"/>
    </source>
</evidence>
<comment type="caution">
    <text evidence="10">The sequence shown here is derived from an EMBL/GenBank/DDBJ whole genome shotgun (WGS) entry which is preliminary data.</text>
</comment>
<protein>
    <submittedName>
        <fullName evidence="10">ABC transporter permease subunit</fullName>
    </submittedName>
</protein>
<keyword evidence="5 7" id="KW-1133">Transmembrane helix</keyword>
<dbReference type="AlphaFoldDB" id="A0A6N7EGY3"/>
<evidence type="ECO:0000256" key="4">
    <source>
        <dbReference type="ARBA" id="ARBA00022692"/>
    </source>
</evidence>
<accession>A0A6N7EGY3</accession>
<feature type="transmembrane region" description="Helical" evidence="7">
    <location>
        <begin position="217"/>
        <end position="242"/>
    </location>
</feature>
<keyword evidence="4 7" id="KW-0812">Transmembrane</keyword>
<dbReference type="InterPro" id="IPR035906">
    <property type="entry name" value="MetI-like_sf"/>
</dbReference>
<keyword evidence="6 7" id="KW-0472">Membrane</keyword>
<evidence type="ECO:0000256" key="1">
    <source>
        <dbReference type="ARBA" id="ARBA00004651"/>
    </source>
</evidence>
<keyword evidence="11" id="KW-1185">Reference proteome</keyword>
<evidence type="ECO:0000256" key="7">
    <source>
        <dbReference type="RuleBase" id="RU363032"/>
    </source>
</evidence>
<organism evidence="10 11">
    <name type="scientific">Georgenia subflava</name>
    <dbReference type="NCBI Taxonomy" id="1622177"/>
    <lineage>
        <taxon>Bacteria</taxon>
        <taxon>Bacillati</taxon>
        <taxon>Actinomycetota</taxon>
        <taxon>Actinomycetes</taxon>
        <taxon>Micrococcales</taxon>
        <taxon>Bogoriellaceae</taxon>
        <taxon>Georgenia</taxon>
    </lineage>
</organism>
<evidence type="ECO:0000256" key="3">
    <source>
        <dbReference type="ARBA" id="ARBA00022475"/>
    </source>
</evidence>
<feature type="compositionally biased region" description="Low complexity" evidence="8">
    <location>
        <begin position="365"/>
        <end position="384"/>
    </location>
</feature>
<dbReference type="OrthoDB" id="9805974at2"/>
<evidence type="ECO:0000256" key="6">
    <source>
        <dbReference type="ARBA" id="ARBA00023136"/>
    </source>
</evidence>
<dbReference type="InterPro" id="IPR051393">
    <property type="entry name" value="ABC_transporter_permease"/>
</dbReference>
<dbReference type="RefSeq" id="WP_152195441.1">
    <property type="nucleotide sequence ID" value="NZ_VUKD01000003.1"/>
</dbReference>
<dbReference type="SUPFAM" id="SSF161098">
    <property type="entry name" value="MetI-like"/>
    <property type="match status" value="1"/>
</dbReference>
<comment type="subcellular location">
    <subcellularLocation>
        <location evidence="1 7">Cell membrane</location>
        <topology evidence="1 7">Multi-pass membrane protein</topology>
    </subcellularLocation>
</comment>
<evidence type="ECO:0000313" key="11">
    <source>
        <dbReference type="Proteomes" id="UP000437709"/>
    </source>
</evidence>
<reference evidence="10 11" key="1">
    <citation type="submission" date="2019-10" db="EMBL/GenBank/DDBJ databases">
        <title>Georgenia wutianyii sp. nov. and Georgenia yuyongxinii sp. nov. isolated from plateau pika (Ochotona curzoniae) in the Qinghai-Tibet plateau of China.</title>
        <authorList>
            <person name="Tian Z."/>
        </authorList>
    </citation>
    <scope>NUCLEOTIDE SEQUENCE [LARGE SCALE GENOMIC DNA]</scope>
    <source>
        <strain evidence="10 11">JCM 19765</strain>
    </source>
</reference>
<evidence type="ECO:0000256" key="8">
    <source>
        <dbReference type="SAM" id="MobiDB-lite"/>
    </source>
</evidence>
<dbReference type="Proteomes" id="UP000437709">
    <property type="component" value="Unassembled WGS sequence"/>
</dbReference>
<feature type="transmembrane region" description="Helical" evidence="7">
    <location>
        <begin position="133"/>
        <end position="160"/>
    </location>
</feature>
<evidence type="ECO:0000259" key="9">
    <source>
        <dbReference type="PROSITE" id="PS50928"/>
    </source>
</evidence>
<dbReference type="GO" id="GO:0055085">
    <property type="term" value="P:transmembrane transport"/>
    <property type="evidence" value="ECO:0007669"/>
    <property type="project" value="InterPro"/>
</dbReference>
<dbReference type="InterPro" id="IPR000515">
    <property type="entry name" value="MetI-like"/>
</dbReference>
<evidence type="ECO:0000313" key="10">
    <source>
        <dbReference type="EMBL" id="MPV37300.1"/>
    </source>
</evidence>
<dbReference type="Pfam" id="PF00528">
    <property type="entry name" value="BPD_transp_1"/>
    <property type="match status" value="1"/>
</dbReference>
<dbReference type="Gene3D" id="1.10.3720.10">
    <property type="entry name" value="MetI-like"/>
    <property type="match status" value="2"/>
</dbReference>
<sequence>MTATDVVGRAPAPRRRKSAVRGSEPVAGWIFIAPMLVILGLFLVLPIGMALWVSVSDWQGRGSPFAGGASFVGTQNYQELLSGGGLAQRDFATSLRNNLYYVALVVPVQTAVALGLAMLVNRKVLRGRGFFRTAFYFPSVTSSVAITVLFLFLFSASGAVNKLLSYLSITGPNWFNDPRGVLHILLAAVGVDAAPAGLQAAPFLGISWWQWLAGPSVAMSVFIIMAIFTTSGTFMLLFIAALQNISGEVDEAAMMDGANAWQRFWHVTLPMLRPTVFTVVTLGLIGTWQVFDQIYTGTQGGPGKTTLTPAYLSYQTSFEGQNWGEGAAIAFILFAIIVVLTIFQRLLLSDRDSRPWRRRRRRRPVVAGGAAAATGAPGSVGTASDVPAAGPDDRPRRQS</sequence>
<name>A0A6N7EGY3_9MICO</name>
<evidence type="ECO:0000256" key="2">
    <source>
        <dbReference type="ARBA" id="ARBA00022448"/>
    </source>
</evidence>
<keyword evidence="3" id="KW-1003">Cell membrane</keyword>